<reference evidence="2 3" key="1">
    <citation type="submission" date="2018-07" db="EMBL/GenBank/DDBJ databases">
        <title>Genomic Encyclopedia of Type Strains, Phase IV (KMG-IV): sequencing the most valuable type-strain genomes for metagenomic binning, comparative biology and taxonomic classification.</title>
        <authorList>
            <person name="Goeker M."/>
        </authorList>
    </citation>
    <scope>NUCLEOTIDE SEQUENCE [LARGE SCALE GENOMIC DNA]</scope>
    <source>
        <strain evidence="2 3">DSM 21352</strain>
    </source>
</reference>
<proteinExistence type="predicted"/>
<dbReference type="GO" id="GO:0016491">
    <property type="term" value="F:oxidoreductase activity"/>
    <property type="evidence" value="ECO:0007669"/>
    <property type="project" value="InterPro"/>
</dbReference>
<evidence type="ECO:0000259" key="1">
    <source>
        <dbReference type="Pfam" id="PF02915"/>
    </source>
</evidence>
<evidence type="ECO:0000313" key="2">
    <source>
        <dbReference type="EMBL" id="RDI23459.1"/>
    </source>
</evidence>
<dbReference type="Pfam" id="PF02915">
    <property type="entry name" value="Rubrerythrin"/>
    <property type="match status" value="1"/>
</dbReference>
<accession>A0A370FGE0</accession>
<dbReference type="SUPFAM" id="SSF47240">
    <property type="entry name" value="Ferritin-like"/>
    <property type="match status" value="1"/>
</dbReference>
<dbReference type="AlphaFoldDB" id="A0A370FGE0"/>
<gene>
    <name evidence="2" type="ORF">DFR41_106165</name>
</gene>
<comment type="caution">
    <text evidence="2">The sequence shown here is derived from an EMBL/GenBank/DDBJ whole genome shotgun (WGS) entry which is preliminary data.</text>
</comment>
<dbReference type="EMBL" id="QQAV01000006">
    <property type="protein sequence ID" value="RDI23459.1"/>
    <property type="molecule type" value="Genomic_DNA"/>
</dbReference>
<evidence type="ECO:0000313" key="3">
    <source>
        <dbReference type="Proteomes" id="UP000255265"/>
    </source>
</evidence>
<dbReference type="InterPro" id="IPR012347">
    <property type="entry name" value="Ferritin-like"/>
</dbReference>
<dbReference type="RefSeq" id="WP_017757099.1">
    <property type="nucleotide sequence ID" value="NZ_QQAV01000006.1"/>
</dbReference>
<sequence length="153" mass="16977">MIDDIETFLVHAITLERDAARRYEDLAQVMRTAGNDEVRKLFERMAHFSRLHLNEAMERGGFRELPVLAPADFQWPGGDSPEAASWHGIDGLIDVPAALEIALEGERAGTAFYEGVADAANDSEVVRMAREFASEEAGHVCELQRWIAHIATA</sequence>
<dbReference type="InterPro" id="IPR009078">
    <property type="entry name" value="Ferritin-like_SF"/>
</dbReference>
<organism evidence="2 3">
    <name type="scientific">Pseudacidovorax intermedius</name>
    <dbReference type="NCBI Taxonomy" id="433924"/>
    <lineage>
        <taxon>Bacteria</taxon>
        <taxon>Pseudomonadati</taxon>
        <taxon>Pseudomonadota</taxon>
        <taxon>Betaproteobacteria</taxon>
        <taxon>Burkholderiales</taxon>
        <taxon>Comamonadaceae</taxon>
        <taxon>Pseudacidovorax</taxon>
    </lineage>
</organism>
<name>A0A370FGE0_9BURK</name>
<dbReference type="Proteomes" id="UP000255265">
    <property type="component" value="Unassembled WGS sequence"/>
</dbReference>
<feature type="domain" description="Rubrerythrin diiron-binding" evidence="1">
    <location>
        <begin position="8"/>
        <end position="52"/>
    </location>
</feature>
<keyword evidence="3" id="KW-1185">Reference proteome</keyword>
<dbReference type="Gene3D" id="1.20.1260.10">
    <property type="match status" value="1"/>
</dbReference>
<dbReference type="InterPro" id="IPR003251">
    <property type="entry name" value="Rr_diiron-bd_dom"/>
</dbReference>
<dbReference type="GO" id="GO:0046872">
    <property type="term" value="F:metal ion binding"/>
    <property type="evidence" value="ECO:0007669"/>
    <property type="project" value="InterPro"/>
</dbReference>
<protein>
    <submittedName>
        <fullName evidence="2">Rubrerythrin</fullName>
    </submittedName>
</protein>
<dbReference type="CDD" id="cd01045">
    <property type="entry name" value="Ferritin_like_AB"/>
    <property type="match status" value="1"/>
</dbReference>